<comment type="caution">
    <text evidence="2">The sequence shown here is derived from an EMBL/GenBank/DDBJ whole genome shotgun (WGS) entry which is preliminary data.</text>
</comment>
<dbReference type="InterPro" id="IPR022488">
    <property type="entry name" value="PPK2-related"/>
</dbReference>
<evidence type="ECO:0000313" key="3">
    <source>
        <dbReference type="Proteomes" id="UP000295182"/>
    </source>
</evidence>
<dbReference type="PANTHER" id="PTHR34383:SF3">
    <property type="entry name" value="POLYPHOSPHATE:AMP PHOSPHOTRANSFERASE"/>
    <property type="match status" value="1"/>
</dbReference>
<accession>A0A4R2NE45</accession>
<reference evidence="2 3" key="1">
    <citation type="submission" date="2019-03" db="EMBL/GenBank/DDBJ databases">
        <title>Genomic Encyclopedia of Type Strains, Phase IV (KMG-IV): sequencing the most valuable type-strain genomes for metagenomic binning, comparative biology and taxonomic classification.</title>
        <authorList>
            <person name="Goeker M."/>
        </authorList>
    </citation>
    <scope>NUCLEOTIDE SEQUENCE [LARGE SCALE GENOMIC DNA]</scope>
    <source>
        <strain evidence="2 3">DSM 1837</strain>
    </source>
</reference>
<dbReference type="InterPro" id="IPR022300">
    <property type="entry name" value="PPK2-rel_1"/>
</dbReference>
<proteinExistence type="predicted"/>
<dbReference type="Proteomes" id="UP000295182">
    <property type="component" value="Unassembled WGS sequence"/>
</dbReference>
<dbReference type="GO" id="GO:0006797">
    <property type="term" value="P:polyphosphate metabolic process"/>
    <property type="evidence" value="ECO:0007669"/>
    <property type="project" value="InterPro"/>
</dbReference>
<dbReference type="InterPro" id="IPR027417">
    <property type="entry name" value="P-loop_NTPase"/>
</dbReference>
<dbReference type="PANTHER" id="PTHR34383">
    <property type="entry name" value="POLYPHOSPHATE:AMP PHOSPHOTRANSFERASE-RELATED"/>
    <property type="match status" value="1"/>
</dbReference>
<sequence>MTSPFDSKNKELVHRWAPWQPAPLVDPDKVGKNGNGNGKKAFSLNALDAAAKPFSSGDKVQDKAVVEALAQELDDLQNLLYADKRYKLLVVLQGMDTSGKDGTIRGVFGRMSALGVHAVGWKAPTEVERAHDYLWRIHQQVPGAGELTVFNRSHYEDVLVPVVNGWITPEQQRQRLAHINDFERMLSETGTVVVKFFLHIGFDEQRQRLQERLDDPAKHWKFDMGDIAVRKQWADYQRAYEQLLAATHTPWAPWTVVPSDSKTHRNLMIATLLREVLHNLDLRYPSGDPALEHFTVE</sequence>
<dbReference type="Gene3D" id="3.40.50.300">
    <property type="entry name" value="P-loop containing nucleotide triphosphate hydrolases"/>
    <property type="match status" value="1"/>
</dbReference>
<evidence type="ECO:0000313" key="2">
    <source>
        <dbReference type="EMBL" id="TCP19355.1"/>
    </source>
</evidence>
<dbReference type="Pfam" id="PF03976">
    <property type="entry name" value="PPK2"/>
    <property type="match status" value="1"/>
</dbReference>
<dbReference type="SMR" id="A0A4R2NE45"/>
<organism evidence="2 3">
    <name type="scientific">Simplicispira metamorpha</name>
    <dbReference type="NCBI Taxonomy" id="80881"/>
    <lineage>
        <taxon>Bacteria</taxon>
        <taxon>Pseudomonadati</taxon>
        <taxon>Pseudomonadota</taxon>
        <taxon>Betaproteobacteria</taxon>
        <taxon>Burkholderiales</taxon>
        <taxon>Comamonadaceae</taxon>
        <taxon>Simplicispira</taxon>
    </lineage>
</organism>
<evidence type="ECO:0000259" key="1">
    <source>
        <dbReference type="Pfam" id="PF03976"/>
    </source>
</evidence>
<dbReference type="NCBIfam" id="TIGR03709">
    <property type="entry name" value="PPK2_rel_1"/>
    <property type="match status" value="1"/>
</dbReference>
<feature type="domain" description="Polyphosphate kinase-2-related" evidence="1">
    <location>
        <begin position="59"/>
        <end position="275"/>
    </location>
</feature>
<dbReference type="SUPFAM" id="SSF52540">
    <property type="entry name" value="P-loop containing nucleoside triphosphate hydrolases"/>
    <property type="match status" value="1"/>
</dbReference>
<dbReference type="OrthoDB" id="9775224at2"/>
<dbReference type="GO" id="GO:0016776">
    <property type="term" value="F:phosphotransferase activity, phosphate group as acceptor"/>
    <property type="evidence" value="ECO:0007669"/>
    <property type="project" value="InterPro"/>
</dbReference>
<name>A0A4R2NE45_9BURK</name>
<gene>
    <name evidence="2" type="ORF">EV674_10532</name>
</gene>
<dbReference type="RefSeq" id="WP_119012089.1">
    <property type="nucleotide sequence ID" value="NZ_QXNC01000003.1"/>
</dbReference>
<keyword evidence="3" id="KW-1185">Reference proteome</keyword>
<keyword evidence="2" id="KW-0808">Transferase</keyword>
<dbReference type="EMBL" id="SLXH01000005">
    <property type="protein sequence ID" value="TCP19355.1"/>
    <property type="molecule type" value="Genomic_DNA"/>
</dbReference>
<protein>
    <submittedName>
        <fullName evidence="2">PPK2 family polyphosphate:nucleotide phosphotransferase</fullName>
    </submittedName>
</protein>
<dbReference type="AlphaFoldDB" id="A0A4R2NE45"/>